<proteinExistence type="predicted"/>
<comment type="caution">
    <text evidence="2">The sequence shown here is derived from an EMBL/GenBank/DDBJ whole genome shotgun (WGS) entry which is preliminary data.</text>
</comment>
<reference evidence="2 3" key="1">
    <citation type="submission" date="2016-03" db="EMBL/GenBank/DDBJ databases">
        <authorList>
            <person name="Ploux O."/>
        </authorList>
    </citation>
    <scope>NUCLEOTIDE SEQUENCE [LARGE SCALE GENOMIC DNA]</scope>
    <source>
        <strain evidence="2 3">EC13</strain>
    </source>
</reference>
<name>A0A162GKJ5_BDEBC</name>
<protein>
    <recommendedName>
        <fullName evidence="4">Cell wall surface anchor family protein</fullName>
    </recommendedName>
</protein>
<evidence type="ECO:0000256" key="1">
    <source>
        <dbReference type="SAM" id="SignalP"/>
    </source>
</evidence>
<accession>A0A162GKJ5</accession>
<evidence type="ECO:0000313" key="2">
    <source>
        <dbReference type="EMBL" id="KYG68381.1"/>
    </source>
</evidence>
<sequence length="694" mass="70905">MKILSVLVFFMSLLGAATTHAVPGSLTYQGRIKNSDGLPLEVNGVRFEFSITNPSGSCVLYKEISSSIDMRNSSGVFDVPIGTGTKNYPVDPGFKLLDAFNNAAALNCEGGGTYTPIADDKRLLRVQFYDGTGWKLISPDSEIRSVPFAGHAQYAESAQKLGSNTVADFILKSSVPLCGAGEYLRHIAPAGTFQCTVPVVNGNDVSGNISGSSAGFTGNLSGDVSGTQSATSVDKIKGIAVNMTGLASGKILKYNGTNWAPADDTDTNTDDKIRGVDVSATTPVSGQVLVHNGSAWAPQYFGMGQLRSTVTGTAQVPASCSTADKTLTWNSITDSFACTTIAIASTQVTGLGTAATKNFGTSSGNLVELDGTGRIPASLLPASSGNIIDGGNSTGATLNVGTNDGQALNFETNNSARMTITSNGDIGIGTASPGYRLQVNKTSNATAASNIAASFNFMWAAPTSSSASTFVGQYNGAESDGTSAAITGGILAQINYTHHNGSNALAKLVGSWSGTHNKSSATVGSSLAVQGEVNNDASGVISQAIGIHSRITNSGSGSITNAYGVYVDGVQGTNKWSIYTNDPSVPSYFAGYVGIGTNSPTAPLDVNGTVKATKFSVGPQIVTATCSNSAAASCMAIATCPAGKTLLSGGYSTSWAATSVVQSAPSSGTTWSCQFYGDSALGPHTCYALCANFE</sequence>
<organism evidence="2 3">
    <name type="scientific">Bdellovibrio bacteriovorus</name>
    <dbReference type="NCBI Taxonomy" id="959"/>
    <lineage>
        <taxon>Bacteria</taxon>
        <taxon>Pseudomonadati</taxon>
        <taxon>Bdellovibrionota</taxon>
        <taxon>Bdellovibrionia</taxon>
        <taxon>Bdellovibrionales</taxon>
        <taxon>Pseudobdellovibrionaceae</taxon>
        <taxon>Bdellovibrio</taxon>
    </lineage>
</organism>
<dbReference type="RefSeq" id="WP_063205078.1">
    <property type="nucleotide sequence ID" value="NZ_LUKD01000001.1"/>
</dbReference>
<feature type="chain" id="PRO_5007834464" description="Cell wall surface anchor family protein" evidence="1">
    <location>
        <begin position="22"/>
        <end position="694"/>
    </location>
</feature>
<keyword evidence="1" id="KW-0732">Signal</keyword>
<dbReference type="Proteomes" id="UP000075799">
    <property type="component" value="Unassembled WGS sequence"/>
</dbReference>
<feature type="signal peptide" evidence="1">
    <location>
        <begin position="1"/>
        <end position="21"/>
    </location>
</feature>
<evidence type="ECO:0000313" key="3">
    <source>
        <dbReference type="Proteomes" id="UP000075799"/>
    </source>
</evidence>
<gene>
    <name evidence="2" type="ORF">AZI87_03785</name>
</gene>
<dbReference type="AlphaFoldDB" id="A0A162GKJ5"/>
<evidence type="ECO:0008006" key="4">
    <source>
        <dbReference type="Google" id="ProtNLM"/>
    </source>
</evidence>
<dbReference type="EMBL" id="LUKD01000001">
    <property type="protein sequence ID" value="KYG68381.1"/>
    <property type="molecule type" value="Genomic_DNA"/>
</dbReference>